<dbReference type="FunFam" id="3.60.20.40:FF:000001">
    <property type="entry name" value="Gamma-glutamyltranspeptidase 1"/>
    <property type="match status" value="1"/>
</dbReference>
<dbReference type="SUPFAM" id="SSF56235">
    <property type="entry name" value="N-terminal nucleophile aminohydrolases (Ntn hydrolases)"/>
    <property type="match status" value="1"/>
</dbReference>
<gene>
    <name evidence="7" type="ORF">R3I93_016231</name>
</gene>
<dbReference type="Gene3D" id="1.10.246.130">
    <property type="match status" value="1"/>
</dbReference>
<dbReference type="InterPro" id="IPR000101">
    <property type="entry name" value="GGT_peptidase"/>
</dbReference>
<dbReference type="GO" id="GO:0031179">
    <property type="term" value="P:peptide modification"/>
    <property type="evidence" value="ECO:0007669"/>
    <property type="project" value="TreeGrafter"/>
</dbReference>
<dbReference type="NCBIfam" id="TIGR00066">
    <property type="entry name" value="g_glut_trans"/>
    <property type="match status" value="1"/>
</dbReference>
<dbReference type="PANTHER" id="PTHR11686">
    <property type="entry name" value="GAMMA GLUTAMYL TRANSPEPTIDASE"/>
    <property type="match status" value="1"/>
</dbReference>
<dbReference type="PRINTS" id="PR01210">
    <property type="entry name" value="GGTRANSPTASE"/>
</dbReference>
<keyword evidence="3" id="KW-1202">Platelet aggregation activating toxin</keyword>
<keyword evidence="3" id="KW-0800">Toxin</keyword>
<dbReference type="Gene3D" id="3.60.20.40">
    <property type="match status" value="1"/>
</dbReference>
<dbReference type="EMBL" id="JAYKXH010000017">
    <property type="protein sequence ID" value="KAK7139040.1"/>
    <property type="molecule type" value="Genomic_DNA"/>
</dbReference>
<keyword evidence="6" id="KW-0812">Transmembrane</keyword>
<comment type="similarity">
    <text evidence="1">Belongs to the gamma-glutamyltransferase family.</text>
</comment>
<dbReference type="GO" id="GO:0103068">
    <property type="term" value="F:leukotriene C4 gamma-glutamyl transferase activity"/>
    <property type="evidence" value="ECO:0007669"/>
    <property type="project" value="UniProtKB-EC"/>
</dbReference>
<keyword evidence="6" id="KW-0378">Hydrolase</keyword>
<comment type="subcellular location">
    <subcellularLocation>
        <location evidence="6">Membrane</location>
        <topology evidence="6">Single-pass type II membrane protein</topology>
    </subcellularLocation>
</comment>
<evidence type="ECO:0000256" key="5">
    <source>
        <dbReference type="PIRSR" id="PIRSR600101-2"/>
    </source>
</evidence>
<dbReference type="InterPro" id="IPR043137">
    <property type="entry name" value="GGT_ssub_C"/>
</dbReference>
<name>A0AAN9CPW3_9TELE</name>
<organism evidence="7 8">
    <name type="scientific">Phoxinus phoxinus</name>
    <name type="common">Eurasian minnow</name>
    <dbReference type="NCBI Taxonomy" id="58324"/>
    <lineage>
        <taxon>Eukaryota</taxon>
        <taxon>Metazoa</taxon>
        <taxon>Chordata</taxon>
        <taxon>Craniata</taxon>
        <taxon>Vertebrata</taxon>
        <taxon>Euteleostomi</taxon>
        <taxon>Actinopterygii</taxon>
        <taxon>Neopterygii</taxon>
        <taxon>Teleostei</taxon>
        <taxon>Ostariophysi</taxon>
        <taxon>Cypriniformes</taxon>
        <taxon>Leuciscidae</taxon>
        <taxon>Phoxininae</taxon>
        <taxon>Phoxinus</taxon>
    </lineage>
</organism>
<feature type="transmembrane region" description="Helical" evidence="6">
    <location>
        <begin position="12"/>
        <end position="33"/>
    </location>
</feature>
<dbReference type="FunFam" id="1.10.246.130:FF:000002">
    <property type="entry name" value="glutathione hydrolase 1 proenzyme"/>
    <property type="match status" value="1"/>
</dbReference>
<keyword evidence="6" id="KW-0472">Membrane</keyword>
<dbReference type="GO" id="GO:0050727">
    <property type="term" value="P:regulation of inflammatory response"/>
    <property type="evidence" value="ECO:0007669"/>
    <property type="project" value="TreeGrafter"/>
</dbReference>
<keyword evidence="8" id="KW-1185">Reference proteome</keyword>
<comment type="caution">
    <text evidence="6">Lacks conserved residue(s) required for the propagation of feature annotation.</text>
</comment>
<dbReference type="GO" id="GO:0036374">
    <property type="term" value="F:glutathione hydrolase activity"/>
    <property type="evidence" value="ECO:0007669"/>
    <property type="project" value="UniProtKB-UniRule"/>
</dbReference>
<keyword evidence="6" id="KW-0012">Acyltransferase</keyword>
<dbReference type="EC" id="3.4.19.13" evidence="6"/>
<dbReference type="Proteomes" id="UP001364617">
    <property type="component" value="Unassembled WGS sequence"/>
</dbReference>
<proteinExistence type="inferred from homology"/>
<dbReference type="AlphaFoldDB" id="A0AAN9CPW3"/>
<dbReference type="GO" id="GO:0005886">
    <property type="term" value="C:plasma membrane"/>
    <property type="evidence" value="ECO:0007669"/>
    <property type="project" value="TreeGrafter"/>
</dbReference>
<dbReference type="InterPro" id="IPR029055">
    <property type="entry name" value="Ntn_hydrolases_N"/>
</dbReference>
<dbReference type="EC" id="2.3.2.2" evidence="6"/>
<feature type="binding site" evidence="5">
    <location>
        <position position="470"/>
    </location>
    <ligand>
        <name>L-glutamate</name>
        <dbReference type="ChEBI" id="CHEBI:29985"/>
    </ligand>
</feature>
<evidence type="ECO:0000313" key="7">
    <source>
        <dbReference type="EMBL" id="KAK7139040.1"/>
    </source>
</evidence>
<feature type="binding site" evidence="5">
    <location>
        <begin position="446"/>
        <end position="448"/>
    </location>
    <ligand>
        <name>L-glutamate</name>
        <dbReference type="ChEBI" id="CHEBI:29985"/>
    </ligand>
</feature>
<comment type="function">
    <text evidence="6">Cleaves the gamma-glutamyl peptide bond of glutathione and glutathione conjugates.</text>
</comment>
<feature type="active site" description="Nucleophile" evidence="4">
    <location>
        <position position="428"/>
    </location>
</feature>
<keyword evidence="3" id="KW-1199">Hemostasis impairing toxin</keyword>
<evidence type="ECO:0000256" key="6">
    <source>
        <dbReference type="RuleBase" id="RU368068"/>
    </source>
</evidence>
<evidence type="ECO:0000313" key="8">
    <source>
        <dbReference type="Proteomes" id="UP001364617"/>
    </source>
</evidence>
<comment type="catalytic activity">
    <reaction evidence="6">
        <text>an S-substituted glutathione + H2O = an S-substituted L-cysteinylglycine + L-glutamate</text>
        <dbReference type="Rhea" id="RHEA:59468"/>
        <dbReference type="ChEBI" id="CHEBI:15377"/>
        <dbReference type="ChEBI" id="CHEBI:29985"/>
        <dbReference type="ChEBI" id="CHEBI:90779"/>
        <dbReference type="ChEBI" id="CHEBI:143103"/>
        <dbReference type="EC" id="3.4.19.13"/>
    </reaction>
</comment>
<keyword evidence="2" id="KW-0325">Glycoprotein</keyword>
<dbReference type="Pfam" id="PF01019">
    <property type="entry name" value="G_glu_transpept"/>
    <property type="match status" value="1"/>
</dbReference>
<dbReference type="InterPro" id="IPR043138">
    <property type="entry name" value="GGT_lsub"/>
</dbReference>
<comment type="catalytic activity">
    <reaction evidence="6">
        <text>an N-terminal (5-L-glutamyl)-[peptide] + an alpha-amino acid = 5-L-glutamyl amino acid + an N-terminal L-alpha-aminoacyl-[peptide]</text>
        <dbReference type="Rhea" id="RHEA:23904"/>
        <dbReference type="Rhea" id="RHEA-COMP:9780"/>
        <dbReference type="Rhea" id="RHEA-COMP:9795"/>
        <dbReference type="ChEBI" id="CHEBI:77644"/>
        <dbReference type="ChEBI" id="CHEBI:78597"/>
        <dbReference type="ChEBI" id="CHEBI:78599"/>
        <dbReference type="ChEBI" id="CHEBI:78608"/>
        <dbReference type="EC" id="2.3.2.2"/>
    </reaction>
</comment>
<reference evidence="7 8" key="1">
    <citation type="submission" date="2024-02" db="EMBL/GenBank/DDBJ databases">
        <title>Chromosome-level genome assembly of the Eurasian Minnow (Phoxinus phoxinus).</title>
        <authorList>
            <person name="Oriowo T.O."/>
            <person name="Martin S."/>
            <person name="Stange M."/>
            <person name="Chrysostomakis Y."/>
            <person name="Brown T."/>
            <person name="Winkler S."/>
            <person name="Kukowka S."/>
            <person name="Myers E.W."/>
            <person name="Bohne A."/>
        </authorList>
    </citation>
    <scope>NUCLEOTIDE SEQUENCE [LARGE SCALE GENOMIC DNA]</scope>
    <source>
        <strain evidence="7">ZFMK-TIS-60720</strain>
        <tissue evidence="7">Whole Organism</tissue>
    </source>
</reference>
<feature type="binding site" evidence="5">
    <location>
        <position position="515"/>
    </location>
    <ligand>
        <name>L-glutamate</name>
        <dbReference type="ChEBI" id="CHEBI:29985"/>
    </ligand>
</feature>
<dbReference type="GO" id="GO:0002682">
    <property type="term" value="P:regulation of immune system process"/>
    <property type="evidence" value="ECO:0007669"/>
    <property type="project" value="TreeGrafter"/>
</dbReference>
<protein>
    <recommendedName>
        <fullName evidence="6">Glutathione hydrolase</fullName>
        <ecNumber evidence="6">2.3.2.2</ecNumber>
        <ecNumber evidence="6">3.4.19.13</ecNumber>
    </recommendedName>
    <alternativeName>
        <fullName evidence="6">Gamma-glutamyltransferase</fullName>
    </alternativeName>
    <alternativeName>
        <fullName evidence="6">Gamma-glutamyltranspeptidase</fullName>
    </alternativeName>
</protein>
<sequence length="609" mass="67284">MDQETSGPLTYVMRFFILVDSCYLMLCCLICTFFYELHRSKTKRYLIAALVIAIVLIVTFTQRSTKSPTDKSTTESPNVKPSDNCYAKAAVAADAGVCSTIGRDMLKRDGSAVDAAISALLCVSLFNAHSMGIGGGVVFTIYNPSTGKVETIDARETAPTNASQHISDKGLQKPGLFIAVPGELRGYAMAHKRHGRLKWKELFEPSIKLACEGFQIGKALAETIKANEDMILNNATWCEVFCDSNNNILKENDTIRFPQLAVTYRRIAEKGPDVFYNGSLTQDIVDDINAAGGDITSEDLNNYQPVFNEYALNFTVGKYIFHGPNAPFAGPVLALILNILKGYNFSSSNVSTTENKILTYHHIIEAFRAAYEERSKLGDPHCENITDAIQKMTSDSFADYIRRKIKDDTEQVSYDEQEENIVPDDFGTSHLSIIAEDGSAVAVTSSINERFGSKVMSRSTGIIFNNQMEDFTNFKFEKSHNLIKPGKRPLSSMSPTIILDKHSRQVKMVVGASGGTKITTAVAQVILNYMFFAYDVQKAVNEPRVHNKFYPNTTFVEGGFDENVTDGLKLKNHIINKTSSVGKVQAVVREENKICAASDPRKGGYPDGY</sequence>
<evidence type="ECO:0000256" key="4">
    <source>
        <dbReference type="PIRSR" id="PIRSR600101-1"/>
    </source>
</evidence>
<keyword evidence="6" id="KW-1133">Transmembrane helix</keyword>
<dbReference type="PANTHER" id="PTHR11686:SF56">
    <property type="entry name" value="GLUTATHIONE HYDROLASE 1 PROENZYME-RELATED"/>
    <property type="match status" value="1"/>
</dbReference>
<evidence type="ECO:0000256" key="1">
    <source>
        <dbReference type="ARBA" id="ARBA00009381"/>
    </source>
</evidence>
<feature type="binding site" evidence="5">
    <location>
        <position position="155"/>
    </location>
    <ligand>
        <name>L-glutamate</name>
        <dbReference type="ChEBI" id="CHEBI:29985"/>
    </ligand>
</feature>
<comment type="catalytic activity">
    <reaction evidence="6">
        <text>glutathione + H2O = L-cysteinylglycine + L-glutamate</text>
        <dbReference type="Rhea" id="RHEA:28807"/>
        <dbReference type="ChEBI" id="CHEBI:15377"/>
        <dbReference type="ChEBI" id="CHEBI:29985"/>
        <dbReference type="ChEBI" id="CHEBI:57925"/>
        <dbReference type="ChEBI" id="CHEBI:61694"/>
        <dbReference type="EC" id="3.4.19.13"/>
    </reaction>
</comment>
<evidence type="ECO:0000256" key="3">
    <source>
        <dbReference type="ARBA" id="ARBA00084097"/>
    </source>
</evidence>
<feature type="transmembrane region" description="Helical" evidence="6">
    <location>
        <begin position="45"/>
        <end position="62"/>
    </location>
</feature>
<comment type="caution">
    <text evidence="7">The sequence shown here is derived from an EMBL/GenBank/DDBJ whole genome shotgun (WGS) entry which is preliminary data.</text>
</comment>
<evidence type="ECO:0000256" key="2">
    <source>
        <dbReference type="ARBA" id="ARBA00023180"/>
    </source>
</evidence>
<accession>A0AAN9CPW3</accession>
<keyword evidence="6" id="KW-0808">Transferase</keyword>
<dbReference type="GO" id="GO:0006751">
    <property type="term" value="P:glutathione catabolic process"/>
    <property type="evidence" value="ECO:0007669"/>
    <property type="project" value="UniProtKB-UniRule"/>
</dbReference>
<feature type="binding site" evidence="5">
    <location>
        <begin position="491"/>
        <end position="492"/>
    </location>
    <ligand>
        <name>L-glutamate</name>
        <dbReference type="ChEBI" id="CHEBI:29985"/>
    </ligand>
</feature>
<comment type="pathway">
    <text evidence="6">Sulfur metabolism; glutathione metabolism.</text>
</comment>